<reference evidence="2 3" key="1">
    <citation type="submission" date="2021-01" db="EMBL/GenBank/DDBJ databases">
        <title>Actinoplanes sp. nov. LDG1-06 isolated from lichen.</title>
        <authorList>
            <person name="Saeng-In P."/>
            <person name="Phongsopitanun W."/>
            <person name="Kanchanasin P."/>
            <person name="Yuki M."/>
            <person name="Kudo T."/>
            <person name="Ohkuma M."/>
            <person name="Tanasupawat S."/>
        </authorList>
    </citation>
    <scope>NUCLEOTIDE SEQUENCE [LARGE SCALE GENOMIC DNA]</scope>
    <source>
        <strain evidence="2 3">LDG1-06</strain>
    </source>
</reference>
<evidence type="ECO:0000313" key="3">
    <source>
        <dbReference type="Proteomes" id="UP000632138"/>
    </source>
</evidence>
<comment type="caution">
    <text evidence="2">The sequence shown here is derived from an EMBL/GenBank/DDBJ whole genome shotgun (WGS) entry which is preliminary data.</text>
</comment>
<name>A0ABS2AG66_9ACTN</name>
<dbReference type="Proteomes" id="UP000632138">
    <property type="component" value="Unassembled WGS sequence"/>
</dbReference>
<sequence>MRRLVPALVALSLVTGLTGCGLFGESDQERLDALINKEPRFIVILKVDATEQQKAAAEVYIKRVPHVVNVKFQTREEFYAEAEKAIGQKPSVGPESMPQLFKAYVPDADFLRAARDSKEAFQLKVQSGVSEVVWGCLEIDECPEVLDKQEK</sequence>
<dbReference type="PROSITE" id="PS51257">
    <property type="entry name" value="PROKAR_LIPOPROTEIN"/>
    <property type="match status" value="1"/>
</dbReference>
<proteinExistence type="predicted"/>
<protein>
    <recommendedName>
        <fullName evidence="1">FtsX extracellular domain-containing protein</fullName>
    </recommendedName>
</protein>
<dbReference type="Gene3D" id="3.30.70.3040">
    <property type="match status" value="1"/>
</dbReference>
<organism evidence="2 3">
    <name type="scientific">Paractinoplanes ovalisporus</name>
    <dbReference type="NCBI Taxonomy" id="2810368"/>
    <lineage>
        <taxon>Bacteria</taxon>
        <taxon>Bacillati</taxon>
        <taxon>Actinomycetota</taxon>
        <taxon>Actinomycetes</taxon>
        <taxon>Micromonosporales</taxon>
        <taxon>Micromonosporaceae</taxon>
        <taxon>Paractinoplanes</taxon>
    </lineage>
</organism>
<evidence type="ECO:0000259" key="1">
    <source>
        <dbReference type="Pfam" id="PF18075"/>
    </source>
</evidence>
<gene>
    <name evidence="2" type="ORF">JIG36_24945</name>
</gene>
<dbReference type="EMBL" id="JAENHP010000008">
    <property type="protein sequence ID" value="MBM2618811.1"/>
    <property type="molecule type" value="Genomic_DNA"/>
</dbReference>
<feature type="domain" description="FtsX extracellular" evidence="1">
    <location>
        <begin position="43"/>
        <end position="114"/>
    </location>
</feature>
<evidence type="ECO:0000313" key="2">
    <source>
        <dbReference type="EMBL" id="MBM2618811.1"/>
    </source>
</evidence>
<dbReference type="RefSeq" id="WP_203378821.1">
    <property type="nucleotide sequence ID" value="NZ_JAENHP010000008.1"/>
</dbReference>
<dbReference type="InterPro" id="IPR040690">
    <property type="entry name" value="FtsX_ECD"/>
</dbReference>
<dbReference type="Pfam" id="PF18075">
    <property type="entry name" value="FtsX_ECD"/>
    <property type="match status" value="1"/>
</dbReference>
<keyword evidence="3" id="KW-1185">Reference proteome</keyword>
<accession>A0ABS2AG66</accession>